<feature type="compositionally biased region" description="Polar residues" evidence="1">
    <location>
        <begin position="950"/>
        <end position="959"/>
    </location>
</feature>
<feature type="region of interest" description="Disordered" evidence="1">
    <location>
        <begin position="264"/>
        <end position="341"/>
    </location>
</feature>
<evidence type="ECO:0000313" key="2">
    <source>
        <dbReference type="EMBL" id="KAK1380647.1"/>
    </source>
</evidence>
<dbReference type="EMBL" id="JAUIZM010000006">
    <property type="protein sequence ID" value="KAK1380647.1"/>
    <property type="molecule type" value="Genomic_DNA"/>
</dbReference>
<gene>
    <name evidence="2" type="ORF">POM88_027391</name>
</gene>
<sequence length="1158" mass="129186">MATTVFQSVGLEFVPNNYAAPLSTENAPEAFHLLQNFLAQSDIGQALVEPAKLYGSQIKAFWETGVYDDGGESGTPSIVFEFDEQEFVVTPTIVRDALGFEDFNAYTIFVGDAELQRMMREIGYSGSLARTGNLKRPLLRKEWSFFFDYITREFGKKCTNWDAIPIDSLQIGYSLLYGNNFDFARLILNNIGEKMTENRSVVYFARFCQLIFSTCVDGVEIAEDDVIPSFRLHKRIFSDLTNKDIKKGNVGELLLPASVQQFLQPQPESEQPLNTEPLSTISPKPKAGGRTKHRAFKAVKATKPSNADDLPKSVGISRTKKRENRPTTDENRASDENESIHTKKRKLVAAYLFDGLIPDSTTAAVPEVIIEDISENATVPEEARANTDDNVAFNDDFLEPILEMDIEENIEAHPSATLEEFGSVGETEDVAADQPTVIIDESLATHTEVFSVTHQVIEKGEEVDQTSKTVATEGILEDAAEKVFEATAEPAVEAVQETVVENLNSKKLVNEDAQETFAENIPNSLSKESTAKSDDQADSSSSTRVSGQNIPKVTDIGGTSNYATEAHFQDMYFANWSNKYCIFTDRRATDFVTKSAATITNSELLTHFKATIVQVKSLHNHFDETQKSVTGLRNDVVARDMSLKQDKSMLLSLVKDQDVLKNRLSKVEDNQIVMSDKLDSIAASLEFLTSVLIPDDVKKGERVLKDKCKKSQTLSRQDDTTDGGAKGKEIRTKSIQEQGRLRSNSARVNSEGVNTGAQSSSKAKSLLLSSQPNTDEEIAAQLFLKEHGADATIKDIQAEEKMLAEEHEKNLKSGKVKKVVKVSRPKEKGIVIKENVNSQQSLQYSRRPVEANVDKGKGKLVEETQIFKKAKSTSDNAQVVKSLEAVTTTDSTQVVQTLISSELQRTFAKPVTVQHSLIPGNVNILQSKTIMGKESRDKSGLGSHREKRVNNSPMDQTSLAEPGVGVTQENLDTLESVQLIHHRGLKKDFLVYFKADGRVYRVGEADIGLKMKEELEYVLYLLKIKNQRTHQADEVLRSRMMKTRALCGLKSAGSYIPKYRDYNGKLVEMQRNSARLRTDLGIKVLEFNLESDKSFIIKLGNEMRKNSIYALRAAIYQTGESDPELKELKKIMVAELERDERRLLMDYIKTVPDIEEIK</sequence>
<proteinExistence type="predicted"/>
<dbReference type="Proteomes" id="UP001237642">
    <property type="component" value="Unassembled WGS sequence"/>
</dbReference>
<feature type="compositionally biased region" description="Basic residues" evidence="1">
    <location>
        <begin position="287"/>
        <end position="297"/>
    </location>
</feature>
<keyword evidence="3" id="KW-1185">Reference proteome</keyword>
<reference evidence="2" key="1">
    <citation type="submission" date="2023-02" db="EMBL/GenBank/DDBJ databases">
        <title>Genome of toxic invasive species Heracleum sosnowskyi carries increased number of genes despite the absence of recent whole-genome duplications.</title>
        <authorList>
            <person name="Schelkunov M."/>
            <person name="Shtratnikova V."/>
            <person name="Makarenko M."/>
            <person name="Klepikova A."/>
            <person name="Omelchenko D."/>
            <person name="Novikova G."/>
            <person name="Obukhova E."/>
            <person name="Bogdanov V."/>
            <person name="Penin A."/>
            <person name="Logacheva M."/>
        </authorList>
    </citation>
    <scope>NUCLEOTIDE SEQUENCE</scope>
    <source>
        <strain evidence="2">Hsosn_3</strain>
        <tissue evidence="2">Leaf</tissue>
    </source>
</reference>
<feature type="region of interest" description="Disordered" evidence="1">
    <location>
        <begin position="709"/>
        <end position="771"/>
    </location>
</feature>
<protein>
    <submittedName>
        <fullName evidence="2">Uncharacterized protein</fullName>
    </submittedName>
</protein>
<feature type="compositionally biased region" description="Basic and acidic residues" evidence="1">
    <location>
        <begin position="324"/>
        <end position="341"/>
    </location>
</feature>
<feature type="region of interest" description="Disordered" evidence="1">
    <location>
        <begin position="931"/>
        <end position="963"/>
    </location>
</feature>
<comment type="caution">
    <text evidence="2">The sequence shown here is derived from an EMBL/GenBank/DDBJ whole genome shotgun (WGS) entry which is preliminary data.</text>
</comment>
<name>A0AAD8I7J0_9APIA</name>
<evidence type="ECO:0000256" key="1">
    <source>
        <dbReference type="SAM" id="MobiDB-lite"/>
    </source>
</evidence>
<feature type="compositionally biased region" description="Polar residues" evidence="1">
    <location>
        <begin position="735"/>
        <end position="756"/>
    </location>
</feature>
<reference evidence="2" key="2">
    <citation type="submission" date="2023-05" db="EMBL/GenBank/DDBJ databases">
        <authorList>
            <person name="Schelkunov M.I."/>
        </authorList>
    </citation>
    <scope>NUCLEOTIDE SEQUENCE</scope>
    <source>
        <strain evidence="2">Hsosn_3</strain>
        <tissue evidence="2">Leaf</tissue>
    </source>
</reference>
<accession>A0AAD8I7J0</accession>
<evidence type="ECO:0000313" key="3">
    <source>
        <dbReference type="Proteomes" id="UP001237642"/>
    </source>
</evidence>
<feature type="region of interest" description="Disordered" evidence="1">
    <location>
        <begin position="518"/>
        <end position="552"/>
    </location>
</feature>
<dbReference type="AlphaFoldDB" id="A0AAD8I7J0"/>
<feature type="compositionally biased region" description="Polar residues" evidence="1">
    <location>
        <begin position="264"/>
        <end position="282"/>
    </location>
</feature>
<feature type="compositionally biased region" description="Basic and acidic residues" evidence="1">
    <location>
        <begin position="725"/>
        <end position="734"/>
    </location>
</feature>
<organism evidence="2 3">
    <name type="scientific">Heracleum sosnowskyi</name>
    <dbReference type="NCBI Taxonomy" id="360622"/>
    <lineage>
        <taxon>Eukaryota</taxon>
        <taxon>Viridiplantae</taxon>
        <taxon>Streptophyta</taxon>
        <taxon>Embryophyta</taxon>
        <taxon>Tracheophyta</taxon>
        <taxon>Spermatophyta</taxon>
        <taxon>Magnoliopsida</taxon>
        <taxon>eudicotyledons</taxon>
        <taxon>Gunneridae</taxon>
        <taxon>Pentapetalae</taxon>
        <taxon>asterids</taxon>
        <taxon>campanulids</taxon>
        <taxon>Apiales</taxon>
        <taxon>Apiaceae</taxon>
        <taxon>Apioideae</taxon>
        <taxon>apioid superclade</taxon>
        <taxon>Tordylieae</taxon>
        <taxon>Tordyliinae</taxon>
        <taxon>Heracleum</taxon>
    </lineage>
</organism>
<feature type="compositionally biased region" description="Low complexity" evidence="1">
    <location>
        <begin position="757"/>
        <end position="771"/>
    </location>
</feature>